<name>A0A8J6TGC4_9BACT</name>
<dbReference type="EMBL" id="JACNJH010000085">
    <property type="protein sequence ID" value="MBC8360365.1"/>
    <property type="molecule type" value="Genomic_DNA"/>
</dbReference>
<evidence type="ECO:0000313" key="1">
    <source>
        <dbReference type="EMBL" id="MBC8360365.1"/>
    </source>
</evidence>
<evidence type="ECO:0000313" key="2">
    <source>
        <dbReference type="Proteomes" id="UP000603434"/>
    </source>
</evidence>
<dbReference type="AlphaFoldDB" id="A0A8J6TGC4"/>
<protein>
    <submittedName>
        <fullName evidence="1">Uncharacterized protein</fullName>
    </submittedName>
</protein>
<dbReference type="Proteomes" id="UP000603434">
    <property type="component" value="Unassembled WGS sequence"/>
</dbReference>
<gene>
    <name evidence="1" type="ORF">H8E23_03060</name>
</gene>
<reference evidence="1 2" key="1">
    <citation type="submission" date="2020-08" db="EMBL/GenBank/DDBJ databases">
        <title>Bridging the membrane lipid divide: bacteria of the FCB group superphylum have the potential to synthesize archaeal ether lipids.</title>
        <authorList>
            <person name="Villanueva L."/>
            <person name="Von Meijenfeldt F.A.B."/>
            <person name="Westbye A.B."/>
            <person name="Yadav S."/>
            <person name="Hopmans E.C."/>
            <person name="Dutilh B.E."/>
            <person name="Sinninghe Damste J.S."/>
        </authorList>
    </citation>
    <scope>NUCLEOTIDE SEQUENCE [LARGE SCALE GENOMIC DNA]</scope>
    <source>
        <strain evidence="1">NIOZ-UU30</strain>
    </source>
</reference>
<accession>A0A8J6TGC4</accession>
<proteinExistence type="predicted"/>
<organism evidence="1 2">
    <name type="scientific">Candidatus Desulfatibia profunda</name>
    <dbReference type="NCBI Taxonomy" id="2841695"/>
    <lineage>
        <taxon>Bacteria</taxon>
        <taxon>Pseudomonadati</taxon>
        <taxon>Thermodesulfobacteriota</taxon>
        <taxon>Desulfobacteria</taxon>
        <taxon>Desulfobacterales</taxon>
        <taxon>Desulfobacterales incertae sedis</taxon>
        <taxon>Candidatus Desulfatibia</taxon>
    </lineage>
</organism>
<comment type="caution">
    <text evidence="1">The sequence shown here is derived from an EMBL/GenBank/DDBJ whole genome shotgun (WGS) entry which is preliminary data.</text>
</comment>
<sequence>MMRFVKCEMVKRIAGLIRPWWVEFEMIGLLPGRIGRYRITDMLLSWEEQ</sequence>